<evidence type="ECO:0000313" key="3">
    <source>
        <dbReference type="Proteomes" id="UP000054632"/>
    </source>
</evidence>
<gene>
    <name evidence="2" type="ORF">T4A_3028</name>
</gene>
<protein>
    <submittedName>
        <fullName evidence="2">Uncharacterized protein</fullName>
    </submittedName>
</protein>
<dbReference type="AlphaFoldDB" id="A0A0V1DTP6"/>
<organism evidence="2 3">
    <name type="scientific">Trichinella pseudospiralis</name>
    <name type="common">Parasitic roundworm</name>
    <dbReference type="NCBI Taxonomy" id="6337"/>
    <lineage>
        <taxon>Eukaryota</taxon>
        <taxon>Metazoa</taxon>
        <taxon>Ecdysozoa</taxon>
        <taxon>Nematoda</taxon>
        <taxon>Enoplea</taxon>
        <taxon>Dorylaimia</taxon>
        <taxon>Trichinellida</taxon>
        <taxon>Trichinellidae</taxon>
        <taxon>Trichinella</taxon>
    </lineage>
</organism>
<sequence>MEMEAKDQQNNHIQCCGNRAVKTGAKHKDDDKSRHEKTKPNNNEQLLRKSCPGLTELLDFVAINWENGLAKQKNKIVRKQLMKFKTPAKLQAKTLTSSTKEGEQMNIIVVHGAICYRSSKKYCTADVQRSRPHACTFAGGQLQRFCP</sequence>
<name>A0A0V1DTP6_TRIPS</name>
<proteinExistence type="predicted"/>
<accession>A0A0V1DTP6</accession>
<dbReference type="EMBL" id="JYDR01000245">
    <property type="protein sequence ID" value="KRY64959.1"/>
    <property type="molecule type" value="Genomic_DNA"/>
</dbReference>
<evidence type="ECO:0000256" key="1">
    <source>
        <dbReference type="SAM" id="MobiDB-lite"/>
    </source>
</evidence>
<comment type="caution">
    <text evidence="2">The sequence shown here is derived from an EMBL/GenBank/DDBJ whole genome shotgun (WGS) entry which is preliminary data.</text>
</comment>
<feature type="region of interest" description="Disordered" evidence="1">
    <location>
        <begin position="1"/>
        <end position="46"/>
    </location>
</feature>
<evidence type="ECO:0000313" key="2">
    <source>
        <dbReference type="EMBL" id="KRY64959.1"/>
    </source>
</evidence>
<dbReference type="Proteomes" id="UP000054632">
    <property type="component" value="Unassembled WGS sequence"/>
</dbReference>
<reference evidence="2 3" key="1">
    <citation type="submission" date="2015-01" db="EMBL/GenBank/DDBJ databases">
        <title>Evolution of Trichinella species and genotypes.</title>
        <authorList>
            <person name="Korhonen P.K."/>
            <person name="Edoardo P."/>
            <person name="Giuseppe L.R."/>
            <person name="Gasser R.B."/>
        </authorList>
    </citation>
    <scope>NUCLEOTIDE SEQUENCE [LARGE SCALE GENOMIC DNA]</scope>
    <source>
        <strain evidence="2">ISS13</strain>
    </source>
</reference>